<dbReference type="InterPro" id="IPR002121">
    <property type="entry name" value="HRDC_dom"/>
</dbReference>
<dbReference type="Proteomes" id="UP001597053">
    <property type="component" value="Unassembled WGS sequence"/>
</dbReference>
<evidence type="ECO:0000313" key="3">
    <source>
        <dbReference type="Proteomes" id="UP001597053"/>
    </source>
</evidence>
<accession>A0ABW3ABS5</accession>
<evidence type="ECO:0000259" key="1">
    <source>
        <dbReference type="PROSITE" id="PS50967"/>
    </source>
</evidence>
<protein>
    <submittedName>
        <fullName evidence="2">HRDC domain-containing protein</fullName>
    </submittedName>
</protein>
<sequence>AAPVFERLRAWRAAAAKEQGVPAYVIFHDATLRQIATDAPTSLAELSQVSGVGENKLAKYGEQILTVLADSPA</sequence>
<gene>
    <name evidence="2" type="ORF">ACFQZ8_28790</name>
</gene>
<evidence type="ECO:0000313" key="2">
    <source>
        <dbReference type="EMBL" id="MFD0787924.1"/>
    </source>
</evidence>
<dbReference type="InterPro" id="IPR044876">
    <property type="entry name" value="HRDC_dom_sf"/>
</dbReference>
<dbReference type="InterPro" id="IPR010997">
    <property type="entry name" value="HRDC-like_sf"/>
</dbReference>
<feature type="non-terminal residue" evidence="2">
    <location>
        <position position="1"/>
    </location>
</feature>
<dbReference type="PROSITE" id="PS50967">
    <property type="entry name" value="HRDC"/>
    <property type="match status" value="1"/>
</dbReference>
<name>A0ABW3ABS5_9ACTN</name>
<feature type="domain" description="HRDC" evidence="1">
    <location>
        <begin position="1"/>
        <end position="73"/>
    </location>
</feature>
<reference evidence="3" key="1">
    <citation type="journal article" date="2019" name="Int. J. Syst. Evol. Microbiol.">
        <title>The Global Catalogue of Microorganisms (GCM) 10K type strain sequencing project: providing services to taxonomists for standard genome sequencing and annotation.</title>
        <authorList>
            <consortium name="The Broad Institute Genomics Platform"/>
            <consortium name="The Broad Institute Genome Sequencing Center for Infectious Disease"/>
            <person name="Wu L."/>
            <person name="Ma J."/>
        </authorList>
    </citation>
    <scope>NUCLEOTIDE SEQUENCE [LARGE SCALE GENOMIC DNA]</scope>
    <source>
        <strain evidence="3">JCM 32148</strain>
    </source>
</reference>
<dbReference type="Pfam" id="PF00570">
    <property type="entry name" value="HRDC"/>
    <property type="match status" value="1"/>
</dbReference>
<dbReference type="EMBL" id="JBHTHM010002360">
    <property type="protein sequence ID" value="MFD0787924.1"/>
    <property type="molecule type" value="Genomic_DNA"/>
</dbReference>
<dbReference type="SUPFAM" id="SSF47819">
    <property type="entry name" value="HRDC-like"/>
    <property type="match status" value="1"/>
</dbReference>
<dbReference type="Gene3D" id="1.10.150.80">
    <property type="entry name" value="HRDC domain"/>
    <property type="match status" value="1"/>
</dbReference>
<comment type="caution">
    <text evidence="2">The sequence shown here is derived from an EMBL/GenBank/DDBJ whole genome shotgun (WGS) entry which is preliminary data.</text>
</comment>
<proteinExistence type="predicted"/>
<organism evidence="2 3">
    <name type="scientific">Micromonospora azadirachtae</name>
    <dbReference type="NCBI Taxonomy" id="1970735"/>
    <lineage>
        <taxon>Bacteria</taxon>
        <taxon>Bacillati</taxon>
        <taxon>Actinomycetota</taxon>
        <taxon>Actinomycetes</taxon>
        <taxon>Micromonosporales</taxon>
        <taxon>Micromonosporaceae</taxon>
        <taxon>Micromonospora</taxon>
    </lineage>
</organism>
<keyword evidence="3" id="KW-1185">Reference proteome</keyword>
<dbReference type="SMART" id="SM00341">
    <property type="entry name" value="HRDC"/>
    <property type="match status" value="1"/>
</dbReference>